<proteinExistence type="predicted"/>
<reference evidence="3" key="1">
    <citation type="submission" date="2020-07" db="EMBL/GenBank/DDBJ databases">
        <title>Genome sequence and genetic diversity analysis of an under-domesticated orphan crop, white fonio (Digitaria exilis).</title>
        <authorList>
            <person name="Bennetzen J.L."/>
            <person name="Chen S."/>
            <person name="Ma X."/>
            <person name="Wang X."/>
            <person name="Yssel A.E.J."/>
            <person name="Chaluvadi S.R."/>
            <person name="Johnson M."/>
            <person name="Gangashetty P."/>
            <person name="Hamidou F."/>
            <person name="Sanogo M.D."/>
            <person name="Zwaenepoel A."/>
            <person name="Wallace J."/>
            <person name="Van De Peer Y."/>
            <person name="Van Deynze A."/>
        </authorList>
    </citation>
    <scope>NUCLEOTIDE SEQUENCE</scope>
    <source>
        <tissue evidence="3">Leaves</tissue>
    </source>
</reference>
<sequence length="134" mass="14779">MTQGRSHWSSKIVVVFLCVMVFAQNQENSGGMVAADGPREWPVGDNAGWGLGVLGWPNYKPFKVGDVLCFEYQKGTHNVVQVNNLQYSLCEVPENAPVWNSGDDRITLARDVSFYISGVNDDCQKGIKIAVNAR</sequence>
<dbReference type="InterPro" id="IPR003245">
    <property type="entry name" value="Phytocyanin_dom"/>
</dbReference>
<feature type="chain" id="PRO_5032456395" description="Phytocyanin domain-containing protein" evidence="1">
    <location>
        <begin position="24"/>
        <end position="134"/>
    </location>
</feature>
<organism evidence="3 4">
    <name type="scientific">Digitaria exilis</name>
    <dbReference type="NCBI Taxonomy" id="1010633"/>
    <lineage>
        <taxon>Eukaryota</taxon>
        <taxon>Viridiplantae</taxon>
        <taxon>Streptophyta</taxon>
        <taxon>Embryophyta</taxon>
        <taxon>Tracheophyta</taxon>
        <taxon>Spermatophyta</taxon>
        <taxon>Magnoliopsida</taxon>
        <taxon>Liliopsida</taxon>
        <taxon>Poales</taxon>
        <taxon>Poaceae</taxon>
        <taxon>PACMAD clade</taxon>
        <taxon>Panicoideae</taxon>
        <taxon>Panicodae</taxon>
        <taxon>Paniceae</taxon>
        <taxon>Anthephorinae</taxon>
        <taxon>Digitaria</taxon>
    </lineage>
</organism>
<feature type="signal peptide" evidence="1">
    <location>
        <begin position="1"/>
        <end position="23"/>
    </location>
</feature>
<dbReference type="GO" id="GO:0005886">
    <property type="term" value="C:plasma membrane"/>
    <property type="evidence" value="ECO:0007669"/>
    <property type="project" value="TreeGrafter"/>
</dbReference>
<keyword evidence="1" id="KW-0732">Signal</keyword>
<keyword evidence="4" id="KW-1185">Reference proteome</keyword>
<dbReference type="PANTHER" id="PTHR33021:SF424">
    <property type="entry name" value="BASIC BLUE PROTEIN"/>
    <property type="match status" value="1"/>
</dbReference>
<protein>
    <recommendedName>
        <fullName evidence="2">Phytocyanin domain-containing protein</fullName>
    </recommendedName>
</protein>
<dbReference type="PANTHER" id="PTHR33021">
    <property type="entry name" value="BLUE COPPER PROTEIN"/>
    <property type="match status" value="1"/>
</dbReference>
<evidence type="ECO:0000313" key="3">
    <source>
        <dbReference type="EMBL" id="KAF8780656.1"/>
    </source>
</evidence>
<dbReference type="OrthoDB" id="605074at2759"/>
<dbReference type="AlphaFoldDB" id="A0A835KXQ7"/>
<dbReference type="EMBL" id="JACEFO010000121">
    <property type="protein sequence ID" value="KAF8780656.1"/>
    <property type="molecule type" value="Genomic_DNA"/>
</dbReference>
<evidence type="ECO:0000313" key="4">
    <source>
        <dbReference type="Proteomes" id="UP000636709"/>
    </source>
</evidence>
<dbReference type="PROSITE" id="PS51485">
    <property type="entry name" value="PHYTOCYANIN"/>
    <property type="match status" value="1"/>
</dbReference>
<dbReference type="Gene3D" id="2.60.40.420">
    <property type="entry name" value="Cupredoxins - blue copper proteins"/>
    <property type="match status" value="1"/>
</dbReference>
<dbReference type="Pfam" id="PF02298">
    <property type="entry name" value="Cu_bind_like"/>
    <property type="match status" value="1"/>
</dbReference>
<dbReference type="InterPro" id="IPR039391">
    <property type="entry name" value="Phytocyanin-like"/>
</dbReference>
<evidence type="ECO:0000256" key="1">
    <source>
        <dbReference type="SAM" id="SignalP"/>
    </source>
</evidence>
<dbReference type="CDD" id="cd11013">
    <property type="entry name" value="Plantacyanin"/>
    <property type="match status" value="1"/>
</dbReference>
<feature type="domain" description="Phytocyanin" evidence="2">
    <location>
        <begin position="39"/>
        <end position="134"/>
    </location>
</feature>
<name>A0A835KXQ7_9POAL</name>
<dbReference type="GO" id="GO:0009055">
    <property type="term" value="F:electron transfer activity"/>
    <property type="evidence" value="ECO:0007669"/>
    <property type="project" value="InterPro"/>
</dbReference>
<dbReference type="InterPro" id="IPR041844">
    <property type="entry name" value="Plantacyanin"/>
</dbReference>
<dbReference type="Proteomes" id="UP000636709">
    <property type="component" value="Unassembled WGS sequence"/>
</dbReference>
<dbReference type="SUPFAM" id="SSF49503">
    <property type="entry name" value="Cupredoxins"/>
    <property type="match status" value="1"/>
</dbReference>
<gene>
    <name evidence="3" type="ORF">HU200_001259</name>
</gene>
<evidence type="ECO:0000259" key="2">
    <source>
        <dbReference type="PROSITE" id="PS51485"/>
    </source>
</evidence>
<dbReference type="InterPro" id="IPR008972">
    <property type="entry name" value="Cupredoxin"/>
</dbReference>
<accession>A0A835KXQ7</accession>
<comment type="caution">
    <text evidence="3">The sequence shown here is derived from an EMBL/GenBank/DDBJ whole genome shotgun (WGS) entry which is preliminary data.</text>
</comment>